<proteinExistence type="predicted"/>
<accession>M1DPU6</accession>
<evidence type="ECO:0000313" key="3">
    <source>
        <dbReference type="Proteomes" id="UP000011115"/>
    </source>
</evidence>
<evidence type="ECO:0008006" key="4">
    <source>
        <dbReference type="Google" id="ProtNLM"/>
    </source>
</evidence>
<dbReference type="PaxDb" id="4113-PGSC0003DMT400092458"/>
<dbReference type="InParanoid" id="M1DPU6"/>
<keyword evidence="1" id="KW-0732">Signal</keyword>
<dbReference type="AlphaFoldDB" id="M1DPU6"/>
<dbReference type="EnsemblPlants" id="PGSC0003DMT400092458">
    <property type="protein sequence ID" value="PGSC0003DMT400092458"/>
    <property type="gene ID" value="PGSC0003DMG400042029"/>
</dbReference>
<evidence type="ECO:0000256" key="1">
    <source>
        <dbReference type="SAM" id="SignalP"/>
    </source>
</evidence>
<protein>
    <recommendedName>
        <fullName evidence="4">Secreted protein</fullName>
    </recommendedName>
</protein>
<keyword evidence="3" id="KW-1185">Reference proteome</keyword>
<feature type="signal peptide" evidence="1">
    <location>
        <begin position="1"/>
        <end position="17"/>
    </location>
</feature>
<sequence length="138" mass="15248">MARQVGRGSWPVLLVLGTSIYGPLHGPCEGPRTVKASVDLHLGFISARSRRRTHSRPVIGTTAHGGLRGSTLEPWWLCITSTRHSTARMGIHDLWGALWFTTLAGCEPRVGRWTVVPFTVCEPLYGSPTFLMFNLFGF</sequence>
<reference evidence="2" key="2">
    <citation type="submission" date="2015-06" db="UniProtKB">
        <authorList>
            <consortium name="EnsemblPlants"/>
        </authorList>
    </citation>
    <scope>IDENTIFICATION</scope>
    <source>
        <strain evidence="2">DM1-3 516 R44</strain>
    </source>
</reference>
<organism evidence="2 3">
    <name type="scientific">Solanum tuberosum</name>
    <name type="common">Potato</name>
    <dbReference type="NCBI Taxonomy" id="4113"/>
    <lineage>
        <taxon>Eukaryota</taxon>
        <taxon>Viridiplantae</taxon>
        <taxon>Streptophyta</taxon>
        <taxon>Embryophyta</taxon>
        <taxon>Tracheophyta</taxon>
        <taxon>Spermatophyta</taxon>
        <taxon>Magnoliopsida</taxon>
        <taxon>eudicotyledons</taxon>
        <taxon>Gunneridae</taxon>
        <taxon>Pentapetalae</taxon>
        <taxon>asterids</taxon>
        <taxon>lamiids</taxon>
        <taxon>Solanales</taxon>
        <taxon>Solanaceae</taxon>
        <taxon>Solanoideae</taxon>
        <taxon>Solaneae</taxon>
        <taxon>Solanum</taxon>
    </lineage>
</organism>
<dbReference type="Proteomes" id="UP000011115">
    <property type="component" value="Unassembled WGS sequence"/>
</dbReference>
<reference evidence="3" key="1">
    <citation type="journal article" date="2011" name="Nature">
        <title>Genome sequence and analysis of the tuber crop potato.</title>
        <authorList>
            <consortium name="The Potato Genome Sequencing Consortium"/>
        </authorList>
    </citation>
    <scope>NUCLEOTIDE SEQUENCE [LARGE SCALE GENOMIC DNA]</scope>
    <source>
        <strain evidence="3">cv. DM1-3 516 R44</strain>
    </source>
</reference>
<feature type="chain" id="PRO_5004013601" description="Secreted protein" evidence="1">
    <location>
        <begin position="18"/>
        <end position="138"/>
    </location>
</feature>
<evidence type="ECO:0000313" key="2">
    <source>
        <dbReference type="EnsemblPlants" id="PGSC0003DMT400092458"/>
    </source>
</evidence>
<name>M1DPU6_SOLTU</name>
<dbReference type="HOGENOM" id="CLU_1858823_0_0_1"/>
<dbReference type="Gramene" id="PGSC0003DMT400092458">
    <property type="protein sequence ID" value="PGSC0003DMT400092458"/>
    <property type="gene ID" value="PGSC0003DMG400042029"/>
</dbReference>